<comment type="subcellular location">
    <subcellularLocation>
        <location evidence="1">Cytoplasm</location>
        <location evidence="1">Cytoskeleton</location>
        <location evidence="1">Cilium axoneme</location>
    </subcellularLocation>
</comment>
<organism evidence="11 12">
    <name type="scientific">Mesocestoides corti</name>
    <name type="common">Flatworm</name>
    <dbReference type="NCBI Taxonomy" id="53468"/>
    <lineage>
        <taxon>Eukaryota</taxon>
        <taxon>Metazoa</taxon>
        <taxon>Spiralia</taxon>
        <taxon>Lophotrochozoa</taxon>
        <taxon>Platyhelminthes</taxon>
        <taxon>Cestoda</taxon>
        <taxon>Eucestoda</taxon>
        <taxon>Cyclophyllidea</taxon>
        <taxon>Mesocestoididae</taxon>
        <taxon>Mesocestoides</taxon>
    </lineage>
</organism>
<keyword evidence="6" id="KW-0966">Cell projection</keyword>
<evidence type="ECO:0000256" key="6">
    <source>
        <dbReference type="ARBA" id="ARBA00023273"/>
    </source>
</evidence>
<dbReference type="InterPro" id="IPR040111">
    <property type="entry name" value="ODAD4"/>
</dbReference>
<evidence type="ECO:0000313" key="12">
    <source>
        <dbReference type="Proteomes" id="UP000267029"/>
    </source>
</evidence>
<evidence type="ECO:0000256" key="10">
    <source>
        <dbReference type="SAM" id="MobiDB-lite"/>
    </source>
</evidence>
<reference evidence="11 12" key="1">
    <citation type="submission" date="2018-10" db="EMBL/GenBank/DDBJ databases">
        <authorList>
            <consortium name="Pathogen Informatics"/>
        </authorList>
    </citation>
    <scope>NUCLEOTIDE SEQUENCE [LARGE SCALE GENOMIC DNA]</scope>
</reference>
<evidence type="ECO:0000256" key="3">
    <source>
        <dbReference type="ARBA" id="ARBA00022737"/>
    </source>
</evidence>
<keyword evidence="5" id="KW-0206">Cytoskeleton</keyword>
<accession>A0A0R3UGC4</accession>
<gene>
    <name evidence="11" type="ORF">MCOS_LOCUS6267</name>
</gene>
<evidence type="ECO:0000313" key="11">
    <source>
        <dbReference type="EMBL" id="VDD80264.1"/>
    </source>
</evidence>
<dbReference type="Proteomes" id="UP000267029">
    <property type="component" value="Unassembled WGS sequence"/>
</dbReference>
<dbReference type="OrthoDB" id="245563at2759"/>
<dbReference type="GO" id="GO:0005930">
    <property type="term" value="C:axoneme"/>
    <property type="evidence" value="ECO:0007669"/>
    <property type="project" value="UniProtKB-SubCell"/>
</dbReference>
<evidence type="ECO:0000256" key="4">
    <source>
        <dbReference type="ARBA" id="ARBA00022803"/>
    </source>
</evidence>
<dbReference type="PANTHER" id="PTHR23040:SF1">
    <property type="entry name" value="OUTER DYNEIN ARM-DOCKING COMPLEX SUBUNIT 4"/>
    <property type="match status" value="1"/>
</dbReference>
<keyword evidence="3" id="KW-0677">Repeat</keyword>
<dbReference type="STRING" id="53468.A0A0R3UGC4"/>
<keyword evidence="12" id="KW-1185">Reference proteome</keyword>
<dbReference type="EMBL" id="UXSR01005247">
    <property type="protein sequence ID" value="VDD80264.1"/>
    <property type="molecule type" value="Genomic_DNA"/>
</dbReference>
<dbReference type="InterPro" id="IPR019734">
    <property type="entry name" value="TPR_rpt"/>
</dbReference>
<protein>
    <recommendedName>
        <fullName evidence="7">Outer dynein arm-docking complex subunit 4</fullName>
    </recommendedName>
    <alternativeName>
        <fullName evidence="8">Tetratricopeptide repeat protein 25</fullName>
    </alternativeName>
</protein>
<keyword evidence="2" id="KW-0963">Cytoplasm</keyword>
<dbReference type="InterPro" id="IPR011990">
    <property type="entry name" value="TPR-like_helical_dom_sf"/>
</dbReference>
<keyword evidence="4 9" id="KW-0802">TPR repeat</keyword>
<name>A0A0R3UGC4_MESCO</name>
<evidence type="ECO:0000256" key="8">
    <source>
        <dbReference type="ARBA" id="ARBA00034143"/>
    </source>
</evidence>
<evidence type="ECO:0000256" key="1">
    <source>
        <dbReference type="ARBA" id="ARBA00004430"/>
    </source>
</evidence>
<feature type="repeat" description="TPR" evidence="9">
    <location>
        <begin position="13"/>
        <end position="46"/>
    </location>
</feature>
<feature type="region of interest" description="Disordered" evidence="10">
    <location>
        <begin position="194"/>
        <end position="216"/>
    </location>
</feature>
<evidence type="ECO:0000256" key="2">
    <source>
        <dbReference type="ARBA" id="ARBA00022490"/>
    </source>
</evidence>
<dbReference type="PANTHER" id="PTHR23040">
    <property type="match status" value="1"/>
</dbReference>
<dbReference type="PROSITE" id="PS50005">
    <property type="entry name" value="TPR"/>
    <property type="match status" value="1"/>
</dbReference>
<proteinExistence type="predicted"/>
<sequence length="256" mass="29174">MSDSEEEVIYNPYEAFVNVGRHLLFRKEYSRALHYLDKAQSFEPKRVTCMLMRSTCHLYLTNNDEAIAIAKVAHEISKRNPHAILLIAEGYYRKGEFEMALKFFTNGKRVRPSIKAFSTGICKCEQAIKNNCGSELDPKLGPEMDLTDYYIHAFPVSWALSKNSILTALARCGQIRCYVFPNAYFLGQPKHPPSNVRPAPAKGSADAGKKKPEKWPEMMSPDILNALFGKNYTEYAFTRDIYRIEGKKNLNSVRSL</sequence>
<dbReference type="Gene3D" id="1.25.40.10">
    <property type="entry name" value="Tetratricopeptide repeat domain"/>
    <property type="match status" value="1"/>
</dbReference>
<feature type="compositionally biased region" description="Basic and acidic residues" evidence="10">
    <location>
        <begin position="207"/>
        <end position="216"/>
    </location>
</feature>
<dbReference type="AlphaFoldDB" id="A0A0R3UGC4"/>
<dbReference type="SMART" id="SM00028">
    <property type="entry name" value="TPR"/>
    <property type="match status" value="2"/>
</dbReference>
<evidence type="ECO:0000256" key="5">
    <source>
        <dbReference type="ARBA" id="ARBA00023212"/>
    </source>
</evidence>
<dbReference type="SUPFAM" id="SSF48452">
    <property type="entry name" value="TPR-like"/>
    <property type="match status" value="1"/>
</dbReference>
<evidence type="ECO:0000256" key="9">
    <source>
        <dbReference type="PROSITE-ProRule" id="PRU00339"/>
    </source>
</evidence>
<evidence type="ECO:0000256" key="7">
    <source>
        <dbReference type="ARBA" id="ARBA00034139"/>
    </source>
</evidence>